<dbReference type="OrthoDB" id="408683at2759"/>
<dbReference type="GO" id="GO:0000214">
    <property type="term" value="C:tRNA-intron endonuclease complex"/>
    <property type="evidence" value="ECO:0007669"/>
    <property type="project" value="TreeGrafter"/>
</dbReference>
<keyword evidence="6" id="KW-1185">Reference proteome</keyword>
<dbReference type="InParanoid" id="A0A317XET3"/>
<evidence type="ECO:0000259" key="4">
    <source>
        <dbReference type="Pfam" id="PF12928"/>
    </source>
</evidence>
<feature type="region of interest" description="Disordered" evidence="3">
    <location>
        <begin position="405"/>
        <end position="433"/>
    </location>
</feature>
<feature type="region of interest" description="Disordered" evidence="3">
    <location>
        <begin position="650"/>
        <end position="689"/>
    </location>
</feature>
<dbReference type="Proteomes" id="UP000246740">
    <property type="component" value="Unassembled WGS sequence"/>
</dbReference>
<sequence length="747" mass="80097">MLGPESDLDDPTTSASGSGAGSSNAKSGRAVGASASEAGGAGGGDSDDGEEEAPDYLRLLSMTSKSTSGSNIIPKRGEKDFEPTGFGGQAKLLERSRQAMYQAVSGERRIGARSLVRATWIPRTSRAVLHDVQGKIFETVGIITRTTTTSTTTGADGAHKLVTKTRNELLPEEALFLMERGSLQLYSLPISSSSSSKSSLQSEEEAWDGQLNTDVQPPMSLQQAYAQLMDKNHLSREKYLVYAYLKRLGYVVQRASVVDAIRAAPLSSAMLARSAAGSKSKTNLNDATQAQTRGIIADPQRPIRLVKIWDLLLYIPRRVAQLGGDAVEWLLRRISAVSARIGAALARLVNSVASRSIHGPSAATLLGGAARNRGLLGSPKWDSYDAVFRSLQIVPSGHDFFLPPQQSSRPASISDTVTLQARPPPPHGPSSDTLAELEPFYYAWRPATVYRKSHPPTPEFRIVVVDARVQGLPDVWQFGHIFSSVPIPGSDQELFGVVDLQSSSSSSTANVGASGGGAGGGQETASIAASTAATMDENEREARLEYERNIKRQNEAKNRAAYGKFSAGKMRFLATRAEERKKASLLKRHDREAQMSTPRLYWTRFWASSLGMYVWKAAKLEFRLVKGVARVFCHSPPGCFVGAFSTAGRRRHHHHNDKSGNRSSSSSRGGGGGAGTAAGSKDTRPVNVFPPLKAGRRTVVLAVVDGSISTLLRFGESEFAAWKLAGTQALTPAQQPPSAPQTPTAPN</sequence>
<name>A0A317XET3_9BASI</name>
<evidence type="ECO:0000256" key="1">
    <source>
        <dbReference type="ARBA" id="ARBA00005736"/>
    </source>
</evidence>
<reference evidence="5 6" key="1">
    <citation type="journal article" date="2018" name="Mol. Biol. Evol.">
        <title>Broad Genomic Sampling Reveals a Smut Pathogenic Ancestry of the Fungal Clade Ustilaginomycotina.</title>
        <authorList>
            <person name="Kijpornyongpan T."/>
            <person name="Mondo S.J."/>
            <person name="Barry K."/>
            <person name="Sandor L."/>
            <person name="Lee J."/>
            <person name="Lipzen A."/>
            <person name="Pangilinan J."/>
            <person name="LaButti K."/>
            <person name="Hainaut M."/>
            <person name="Henrissat B."/>
            <person name="Grigoriev I.V."/>
            <person name="Spatafora J.W."/>
            <person name="Aime M.C."/>
        </authorList>
    </citation>
    <scope>NUCLEOTIDE SEQUENCE [LARGE SCALE GENOMIC DNA]</scope>
    <source>
        <strain evidence="5 6">MCA 3645</strain>
    </source>
</reference>
<dbReference type="GO" id="GO:0000379">
    <property type="term" value="P:tRNA-type intron splice site recognition and cleavage"/>
    <property type="evidence" value="ECO:0007669"/>
    <property type="project" value="TreeGrafter"/>
</dbReference>
<feature type="region of interest" description="Disordered" evidence="3">
    <location>
        <begin position="66"/>
        <end position="85"/>
    </location>
</feature>
<proteinExistence type="inferred from homology"/>
<feature type="compositionally biased region" description="Polar residues" evidence="3">
    <location>
        <begin position="405"/>
        <end position="419"/>
    </location>
</feature>
<evidence type="ECO:0000256" key="2">
    <source>
        <dbReference type="ARBA" id="ARBA00022694"/>
    </source>
</evidence>
<feature type="domain" description="tRNA-splicing endonuclease subunit Sen54 N-terminal" evidence="4">
    <location>
        <begin position="101"/>
        <end position="186"/>
    </location>
</feature>
<gene>
    <name evidence="5" type="ORF">BCV70DRAFT_203296</name>
</gene>
<keyword evidence="2" id="KW-0819">tRNA processing</keyword>
<dbReference type="Pfam" id="PF12928">
    <property type="entry name" value="tRNA_int_end_N2"/>
    <property type="match status" value="1"/>
</dbReference>
<evidence type="ECO:0000313" key="5">
    <source>
        <dbReference type="EMBL" id="PWY96953.1"/>
    </source>
</evidence>
<organism evidence="5 6">
    <name type="scientific">Testicularia cyperi</name>
    <dbReference type="NCBI Taxonomy" id="1882483"/>
    <lineage>
        <taxon>Eukaryota</taxon>
        <taxon>Fungi</taxon>
        <taxon>Dikarya</taxon>
        <taxon>Basidiomycota</taxon>
        <taxon>Ustilaginomycotina</taxon>
        <taxon>Ustilaginomycetes</taxon>
        <taxon>Ustilaginales</taxon>
        <taxon>Anthracoideaceae</taxon>
        <taxon>Testicularia</taxon>
    </lineage>
</organism>
<feature type="region of interest" description="Disordered" evidence="3">
    <location>
        <begin position="1"/>
        <end position="52"/>
    </location>
</feature>
<protein>
    <recommendedName>
        <fullName evidence="4">tRNA-splicing endonuclease subunit Sen54 N-terminal domain-containing protein</fullName>
    </recommendedName>
</protein>
<dbReference type="PANTHER" id="PTHR21027">
    <property type="entry name" value="TRNA-SPLICING ENDONUCLEASE SUBUNIT SEN54"/>
    <property type="match status" value="1"/>
</dbReference>
<dbReference type="InterPro" id="IPR024336">
    <property type="entry name" value="tRNA_splic_suSen54_N"/>
</dbReference>
<comment type="similarity">
    <text evidence="1">Belongs to the SEN54 family.</text>
</comment>
<dbReference type="InterPro" id="IPR024337">
    <property type="entry name" value="tRNA_splic_suSen54"/>
</dbReference>
<feature type="compositionally biased region" description="Low complexity" evidence="3">
    <location>
        <begin position="14"/>
        <end position="38"/>
    </location>
</feature>
<dbReference type="STRING" id="1882483.A0A317XET3"/>
<feature type="compositionally biased region" description="Acidic residues" evidence="3">
    <location>
        <begin position="1"/>
        <end position="10"/>
    </location>
</feature>
<dbReference type="PANTHER" id="PTHR21027:SF1">
    <property type="entry name" value="TRNA-SPLICING ENDONUCLEASE SUBUNIT SEN54"/>
    <property type="match status" value="1"/>
</dbReference>
<dbReference type="FunCoup" id="A0A317XET3">
    <property type="interactions" value="6"/>
</dbReference>
<evidence type="ECO:0000313" key="6">
    <source>
        <dbReference type="Proteomes" id="UP000246740"/>
    </source>
</evidence>
<dbReference type="AlphaFoldDB" id="A0A317XET3"/>
<evidence type="ECO:0000256" key="3">
    <source>
        <dbReference type="SAM" id="MobiDB-lite"/>
    </source>
</evidence>
<accession>A0A317XET3</accession>
<dbReference type="EMBL" id="KZ819233">
    <property type="protein sequence ID" value="PWY96953.1"/>
    <property type="molecule type" value="Genomic_DNA"/>
</dbReference>